<evidence type="ECO:0000313" key="2">
    <source>
        <dbReference type="Proteomes" id="UP000824120"/>
    </source>
</evidence>
<keyword evidence="2" id="KW-1185">Reference proteome</keyword>
<dbReference type="Proteomes" id="UP000824120">
    <property type="component" value="Chromosome 6"/>
</dbReference>
<organism evidence="1 2">
    <name type="scientific">Solanum commersonii</name>
    <name type="common">Commerson's wild potato</name>
    <name type="synonym">Commerson's nightshade</name>
    <dbReference type="NCBI Taxonomy" id="4109"/>
    <lineage>
        <taxon>Eukaryota</taxon>
        <taxon>Viridiplantae</taxon>
        <taxon>Streptophyta</taxon>
        <taxon>Embryophyta</taxon>
        <taxon>Tracheophyta</taxon>
        <taxon>Spermatophyta</taxon>
        <taxon>Magnoliopsida</taxon>
        <taxon>eudicotyledons</taxon>
        <taxon>Gunneridae</taxon>
        <taxon>Pentapetalae</taxon>
        <taxon>asterids</taxon>
        <taxon>lamiids</taxon>
        <taxon>Solanales</taxon>
        <taxon>Solanaceae</taxon>
        <taxon>Solanoideae</taxon>
        <taxon>Solaneae</taxon>
        <taxon>Solanum</taxon>
    </lineage>
</organism>
<comment type="caution">
    <text evidence="1">The sequence shown here is derived from an EMBL/GenBank/DDBJ whole genome shotgun (WGS) entry which is preliminary data.</text>
</comment>
<gene>
    <name evidence="1" type="ORF">H5410_031576</name>
</gene>
<dbReference type="AlphaFoldDB" id="A0A9J5YMS3"/>
<proteinExistence type="predicted"/>
<dbReference type="EMBL" id="JACXVP010000006">
    <property type="protein sequence ID" value="KAG5600206.1"/>
    <property type="molecule type" value="Genomic_DNA"/>
</dbReference>
<name>A0A9J5YMS3_SOLCO</name>
<sequence>MVFIDLKRAYDKVPRKVLWGCLEARGAKTRIKLVGGDLKHFLVEIRFHQGSSLSLFPFSLAMDVLTQNIQDEGSGDIDNDITHRIGTP</sequence>
<reference evidence="1 2" key="1">
    <citation type="submission" date="2020-09" db="EMBL/GenBank/DDBJ databases">
        <title>De no assembly of potato wild relative species, Solanum commersonii.</title>
        <authorList>
            <person name="Cho K."/>
        </authorList>
    </citation>
    <scope>NUCLEOTIDE SEQUENCE [LARGE SCALE GENOMIC DNA]</scope>
    <source>
        <strain evidence="1">LZ3.2</strain>
        <tissue evidence="1">Leaf</tissue>
    </source>
</reference>
<accession>A0A9J5YMS3</accession>
<dbReference type="OrthoDB" id="1245115at2759"/>
<protein>
    <recommendedName>
        <fullName evidence="3">Reverse transcriptase domain-containing protein</fullName>
    </recommendedName>
</protein>
<evidence type="ECO:0000313" key="1">
    <source>
        <dbReference type="EMBL" id="KAG5600206.1"/>
    </source>
</evidence>
<evidence type="ECO:0008006" key="3">
    <source>
        <dbReference type="Google" id="ProtNLM"/>
    </source>
</evidence>